<feature type="transmembrane region" description="Helical" evidence="1">
    <location>
        <begin position="37"/>
        <end position="58"/>
    </location>
</feature>
<dbReference type="PANTHER" id="PTHR37304">
    <property type="entry name" value="MEMBRANE PROTEIN-RELATED"/>
    <property type="match status" value="1"/>
</dbReference>
<gene>
    <name evidence="2" type="ORF">I532_17393</name>
</gene>
<dbReference type="AlphaFoldDB" id="M8DD88"/>
<dbReference type="RefSeq" id="WP_003389804.1">
    <property type="nucleotide sequence ID" value="NZ_APBN01000008.1"/>
</dbReference>
<evidence type="ECO:0008006" key="4">
    <source>
        <dbReference type="Google" id="ProtNLM"/>
    </source>
</evidence>
<dbReference type="InterPro" id="IPR007211">
    <property type="entry name" value="DUF378"/>
</dbReference>
<sequence>MDKLALILVIIGALNWGLIGLFQFDLVATLFGGENSLVSRIVYTLVGLAGIYSIKFLVGDRERA</sequence>
<evidence type="ECO:0000256" key="1">
    <source>
        <dbReference type="SAM" id="Phobius"/>
    </source>
</evidence>
<dbReference type="STRING" id="1300222.I532_17393"/>
<evidence type="ECO:0000313" key="3">
    <source>
        <dbReference type="Proteomes" id="UP000012081"/>
    </source>
</evidence>
<keyword evidence="1" id="KW-0812">Transmembrane</keyword>
<organism evidence="2 3">
    <name type="scientific">Brevibacillus borstelensis AK1</name>
    <dbReference type="NCBI Taxonomy" id="1300222"/>
    <lineage>
        <taxon>Bacteria</taxon>
        <taxon>Bacillati</taxon>
        <taxon>Bacillota</taxon>
        <taxon>Bacilli</taxon>
        <taxon>Bacillales</taxon>
        <taxon>Paenibacillaceae</taxon>
        <taxon>Brevibacillus</taxon>
    </lineage>
</organism>
<keyword evidence="1" id="KW-1133">Transmembrane helix</keyword>
<dbReference type="GeneID" id="89501945"/>
<reference evidence="2 3" key="1">
    <citation type="submission" date="2013-03" db="EMBL/GenBank/DDBJ databases">
        <title>Assembly of a new bacterial strain Brevibacillus borstelensis AK1.</title>
        <authorList>
            <person name="Rajan I."/>
            <person name="PoliReddy D."/>
            <person name="Sugumar T."/>
            <person name="Rathinam K."/>
            <person name="Alqarawi S."/>
            <person name="Khalil A.B."/>
            <person name="Sivakumar N."/>
        </authorList>
    </citation>
    <scope>NUCLEOTIDE SEQUENCE [LARGE SCALE GENOMIC DNA]</scope>
    <source>
        <strain evidence="2 3">AK1</strain>
    </source>
</reference>
<dbReference type="PANTHER" id="PTHR37304:SF1">
    <property type="entry name" value="MEMBRANE PROTEIN"/>
    <property type="match status" value="1"/>
</dbReference>
<dbReference type="Pfam" id="PF04070">
    <property type="entry name" value="DUF378"/>
    <property type="match status" value="1"/>
</dbReference>
<name>M8DD88_9BACL</name>
<dbReference type="OrthoDB" id="9812136at2"/>
<proteinExistence type="predicted"/>
<keyword evidence="1" id="KW-0472">Membrane</keyword>
<accession>M8DD88</accession>
<dbReference type="PATRIC" id="fig|1300222.3.peg.3645"/>
<feature type="transmembrane region" description="Helical" evidence="1">
    <location>
        <begin position="7"/>
        <end position="31"/>
    </location>
</feature>
<keyword evidence="3" id="KW-1185">Reference proteome</keyword>
<dbReference type="EMBL" id="APBN01000008">
    <property type="protein sequence ID" value="EMT51352.1"/>
    <property type="molecule type" value="Genomic_DNA"/>
</dbReference>
<protein>
    <recommendedName>
        <fullName evidence="4">DUF378 domain-containing protein</fullName>
    </recommendedName>
</protein>
<evidence type="ECO:0000313" key="2">
    <source>
        <dbReference type="EMBL" id="EMT51352.1"/>
    </source>
</evidence>
<dbReference type="Proteomes" id="UP000012081">
    <property type="component" value="Unassembled WGS sequence"/>
</dbReference>
<comment type="caution">
    <text evidence="2">The sequence shown here is derived from an EMBL/GenBank/DDBJ whole genome shotgun (WGS) entry which is preliminary data.</text>
</comment>